<protein>
    <submittedName>
        <fullName evidence="2">HET-domain-containing protein</fullName>
    </submittedName>
</protein>
<dbReference type="InterPro" id="IPR010730">
    <property type="entry name" value="HET"/>
</dbReference>
<proteinExistence type="predicted"/>
<name>A0A6A6A2U4_9PLEO</name>
<dbReference type="GeneID" id="54406689"/>
<dbReference type="Pfam" id="PF06985">
    <property type="entry name" value="HET"/>
    <property type="match status" value="1"/>
</dbReference>
<dbReference type="Proteomes" id="UP000799771">
    <property type="component" value="Unassembled WGS sequence"/>
</dbReference>
<dbReference type="AlphaFoldDB" id="A0A6A6A2U4"/>
<dbReference type="EMBL" id="ML977517">
    <property type="protein sequence ID" value="KAF2125227.1"/>
    <property type="molecule type" value="Genomic_DNA"/>
</dbReference>
<sequence length="555" mass="63282">MLPYRYRTLQHADSIRLLTLHPSLDDQSPITCTIQEVRLSDAQLKYEALSYTWGDVTYRQSIYFHGGRRELQIGANCYNALRHLRRKDHDRQVWLDAICIDQSNLDERADQVRLMDQIFQSASGVVVHLGEETSGSRELFEELAEADNDPSWIEHGRRTWPSDIIIEQLEILIQRPWFKRVWVLQEVHNMKGSITFMCGSSSASGKALEGCLFGYRYALVTDQPYPCAIGLMTSSPNTHSTAQYCLWNLLYESRDCLATDPRDKVFALRSLINQNRSHMDSLINYFKSVEEIFTETALFLLPVIGLRLLTAVRHPHELNTPSWIPDWSQCTPLDWCFFSVFPNMKPSPGYAPVRAGYGRLELHLLGIRYAQISCRSQAFWFSSVEDAKAQMKGLYCQLGNLRKLFVEADMREDATRSTHLEKSIIDAMSQLSGPTLHRFINRGYVTDIQPSDIATDEIFALPHLFFESLQQCRIVLLDNNQICIAPDAACTGDTVCFLRDANSPCILRQGLNGDWTLVSGNCDVYGVDFKNDGAGFTEEVYLDEHGVALETFVIR</sequence>
<accession>A0A6A6A2U4</accession>
<evidence type="ECO:0000313" key="3">
    <source>
        <dbReference type="Proteomes" id="UP000799771"/>
    </source>
</evidence>
<keyword evidence="3" id="KW-1185">Reference proteome</keyword>
<dbReference type="PANTHER" id="PTHR24148:SF79">
    <property type="entry name" value="HETEROKARYON INCOMPATIBILITY DOMAIN-CONTAINING PROTEIN"/>
    <property type="match status" value="1"/>
</dbReference>
<dbReference type="RefSeq" id="XP_033519619.1">
    <property type="nucleotide sequence ID" value="XM_033666257.1"/>
</dbReference>
<feature type="domain" description="Heterokaryon incompatibility" evidence="1">
    <location>
        <begin position="46"/>
        <end position="186"/>
    </location>
</feature>
<dbReference type="OrthoDB" id="2157530at2759"/>
<evidence type="ECO:0000259" key="1">
    <source>
        <dbReference type="Pfam" id="PF06985"/>
    </source>
</evidence>
<reference evidence="2" key="1">
    <citation type="journal article" date="2020" name="Stud. Mycol.">
        <title>101 Dothideomycetes genomes: a test case for predicting lifestyles and emergence of pathogens.</title>
        <authorList>
            <person name="Haridas S."/>
            <person name="Albert R."/>
            <person name="Binder M."/>
            <person name="Bloem J."/>
            <person name="Labutti K."/>
            <person name="Salamov A."/>
            <person name="Andreopoulos B."/>
            <person name="Baker S."/>
            <person name="Barry K."/>
            <person name="Bills G."/>
            <person name="Bluhm B."/>
            <person name="Cannon C."/>
            <person name="Castanera R."/>
            <person name="Culley D."/>
            <person name="Daum C."/>
            <person name="Ezra D."/>
            <person name="Gonzalez J."/>
            <person name="Henrissat B."/>
            <person name="Kuo A."/>
            <person name="Liang C."/>
            <person name="Lipzen A."/>
            <person name="Lutzoni F."/>
            <person name="Magnuson J."/>
            <person name="Mondo S."/>
            <person name="Nolan M."/>
            <person name="Ohm R."/>
            <person name="Pangilinan J."/>
            <person name="Park H.-J."/>
            <person name="Ramirez L."/>
            <person name="Alfaro M."/>
            <person name="Sun H."/>
            <person name="Tritt A."/>
            <person name="Yoshinaga Y."/>
            <person name="Zwiers L.-H."/>
            <person name="Turgeon B."/>
            <person name="Goodwin S."/>
            <person name="Spatafora J."/>
            <person name="Crous P."/>
            <person name="Grigoriev I."/>
        </authorList>
    </citation>
    <scope>NUCLEOTIDE SEQUENCE</scope>
    <source>
        <strain evidence="2">CBS 119687</strain>
    </source>
</reference>
<organism evidence="2 3">
    <name type="scientific">Dothidotthia symphoricarpi CBS 119687</name>
    <dbReference type="NCBI Taxonomy" id="1392245"/>
    <lineage>
        <taxon>Eukaryota</taxon>
        <taxon>Fungi</taxon>
        <taxon>Dikarya</taxon>
        <taxon>Ascomycota</taxon>
        <taxon>Pezizomycotina</taxon>
        <taxon>Dothideomycetes</taxon>
        <taxon>Pleosporomycetidae</taxon>
        <taxon>Pleosporales</taxon>
        <taxon>Dothidotthiaceae</taxon>
        <taxon>Dothidotthia</taxon>
    </lineage>
</organism>
<evidence type="ECO:0000313" key="2">
    <source>
        <dbReference type="EMBL" id="KAF2125227.1"/>
    </source>
</evidence>
<dbReference type="InterPro" id="IPR052895">
    <property type="entry name" value="HetReg/Transcr_Mod"/>
</dbReference>
<gene>
    <name evidence="2" type="ORF">P153DRAFT_349646</name>
</gene>
<dbReference type="PANTHER" id="PTHR24148">
    <property type="entry name" value="ANKYRIN REPEAT DOMAIN-CONTAINING PROTEIN 39 HOMOLOG-RELATED"/>
    <property type="match status" value="1"/>
</dbReference>